<dbReference type="Gene3D" id="3.90.550.10">
    <property type="entry name" value="Spore Coat Polysaccharide Biosynthesis Protein SpsA, Chain A"/>
    <property type="match status" value="1"/>
</dbReference>
<dbReference type="InterPro" id="IPR026461">
    <property type="entry name" value="Trfase_2_rSAM/seldom_assoc"/>
</dbReference>
<dbReference type="GO" id="GO:0005886">
    <property type="term" value="C:plasma membrane"/>
    <property type="evidence" value="ECO:0007669"/>
    <property type="project" value="UniProtKB-SubCell"/>
</dbReference>
<sequence length="239" mass="26165">MPSGPATPPLFVSIIIPTFNEGSHIGRLLAHLRAICGPDAAVEIVVADGGSSDATATEAAAHGARVLACPRRGRAAQLNHGAAHARGQLLYFLHADSLPPATLLPDLRAAVAAGAAAGCYRLRFDEPHWFLAANAWFTRFNFNGIRYGDQSLFVQRAVFGQAGGYCEQLQLLEDQEIVGRLRRCGPFRVLPGYIITSARRYRRNGIYRLQGIFALVTGLYWLGVSQPRLVRVYKRLVRE</sequence>
<dbReference type="STRING" id="651662.SAMN04488069_102123"/>
<evidence type="ECO:0000256" key="3">
    <source>
        <dbReference type="ARBA" id="ARBA00022676"/>
    </source>
</evidence>
<evidence type="ECO:0000256" key="4">
    <source>
        <dbReference type="ARBA" id="ARBA00022679"/>
    </source>
</evidence>
<keyword evidence="6" id="KW-0812">Transmembrane</keyword>
<keyword evidence="4 8" id="KW-0808">Transferase</keyword>
<dbReference type="AlphaFoldDB" id="A0A1H3CUW3"/>
<evidence type="ECO:0000256" key="1">
    <source>
        <dbReference type="ARBA" id="ARBA00004236"/>
    </source>
</evidence>
<keyword evidence="5 6" id="KW-0472">Membrane</keyword>
<dbReference type="OrthoDB" id="9810303at2"/>
<comment type="subcellular location">
    <subcellularLocation>
        <location evidence="1">Cell membrane</location>
    </subcellularLocation>
</comment>
<keyword evidence="9" id="KW-1185">Reference proteome</keyword>
<dbReference type="RefSeq" id="WP_092737819.1">
    <property type="nucleotide sequence ID" value="NZ_FNOV01000002.1"/>
</dbReference>
<feature type="domain" description="Glycosyltransferase 2-like" evidence="7">
    <location>
        <begin position="13"/>
        <end position="151"/>
    </location>
</feature>
<organism evidence="8 9">
    <name type="scientific">Hymenobacter psychrophilus</name>
    <dbReference type="NCBI Taxonomy" id="651662"/>
    <lineage>
        <taxon>Bacteria</taxon>
        <taxon>Pseudomonadati</taxon>
        <taxon>Bacteroidota</taxon>
        <taxon>Cytophagia</taxon>
        <taxon>Cytophagales</taxon>
        <taxon>Hymenobacteraceae</taxon>
        <taxon>Hymenobacter</taxon>
    </lineage>
</organism>
<dbReference type="Pfam" id="PF00535">
    <property type="entry name" value="Glycos_transf_2"/>
    <property type="match status" value="1"/>
</dbReference>
<dbReference type="Proteomes" id="UP000199249">
    <property type="component" value="Unassembled WGS sequence"/>
</dbReference>
<accession>A0A1H3CUW3</accession>
<evidence type="ECO:0000256" key="6">
    <source>
        <dbReference type="SAM" id="Phobius"/>
    </source>
</evidence>
<dbReference type="InterPro" id="IPR001173">
    <property type="entry name" value="Glyco_trans_2-like"/>
</dbReference>
<gene>
    <name evidence="8" type="ORF">SAMN04488069_102123</name>
</gene>
<keyword evidence="2" id="KW-1003">Cell membrane</keyword>
<proteinExistence type="predicted"/>
<dbReference type="PANTHER" id="PTHR43646:SF2">
    <property type="entry name" value="GLYCOSYLTRANSFERASE 2-LIKE DOMAIN-CONTAINING PROTEIN"/>
    <property type="match status" value="1"/>
</dbReference>
<dbReference type="GO" id="GO:0016757">
    <property type="term" value="F:glycosyltransferase activity"/>
    <property type="evidence" value="ECO:0007669"/>
    <property type="project" value="UniProtKB-KW"/>
</dbReference>
<dbReference type="PANTHER" id="PTHR43646">
    <property type="entry name" value="GLYCOSYLTRANSFERASE"/>
    <property type="match status" value="1"/>
</dbReference>
<dbReference type="EMBL" id="FNOV01000002">
    <property type="protein sequence ID" value="SDX57941.1"/>
    <property type="molecule type" value="Genomic_DNA"/>
</dbReference>
<keyword evidence="6" id="KW-1133">Transmembrane helix</keyword>
<evidence type="ECO:0000256" key="2">
    <source>
        <dbReference type="ARBA" id="ARBA00022475"/>
    </source>
</evidence>
<dbReference type="CDD" id="cd02522">
    <property type="entry name" value="GT_2_like_a"/>
    <property type="match status" value="1"/>
</dbReference>
<dbReference type="NCBIfam" id="TIGR04283">
    <property type="entry name" value="glyco_like_mftF"/>
    <property type="match status" value="1"/>
</dbReference>
<dbReference type="InterPro" id="IPR029044">
    <property type="entry name" value="Nucleotide-diphossugar_trans"/>
</dbReference>
<protein>
    <submittedName>
        <fullName evidence="8">Transferase 2, rSAM/selenodomain-associated</fullName>
    </submittedName>
</protein>
<name>A0A1H3CUW3_9BACT</name>
<evidence type="ECO:0000313" key="9">
    <source>
        <dbReference type="Proteomes" id="UP000199249"/>
    </source>
</evidence>
<evidence type="ECO:0000256" key="5">
    <source>
        <dbReference type="ARBA" id="ARBA00023136"/>
    </source>
</evidence>
<feature type="transmembrane region" description="Helical" evidence="6">
    <location>
        <begin position="205"/>
        <end position="223"/>
    </location>
</feature>
<evidence type="ECO:0000259" key="7">
    <source>
        <dbReference type="Pfam" id="PF00535"/>
    </source>
</evidence>
<keyword evidence="3" id="KW-0328">Glycosyltransferase</keyword>
<reference evidence="9" key="1">
    <citation type="submission" date="2016-10" db="EMBL/GenBank/DDBJ databases">
        <authorList>
            <person name="Varghese N."/>
            <person name="Submissions S."/>
        </authorList>
    </citation>
    <scope>NUCLEOTIDE SEQUENCE [LARGE SCALE GENOMIC DNA]</scope>
    <source>
        <strain evidence="9">CGMCC 1.8975</strain>
    </source>
</reference>
<evidence type="ECO:0000313" key="8">
    <source>
        <dbReference type="EMBL" id="SDX57941.1"/>
    </source>
</evidence>
<dbReference type="SUPFAM" id="SSF53448">
    <property type="entry name" value="Nucleotide-diphospho-sugar transferases"/>
    <property type="match status" value="1"/>
</dbReference>